<evidence type="ECO:0000259" key="3">
    <source>
        <dbReference type="Pfam" id="PF00465"/>
    </source>
</evidence>
<dbReference type="OrthoDB" id="43550at2759"/>
<protein>
    <recommendedName>
        <fullName evidence="3">Alcohol dehydrogenase iron-type/glycerol dehydrogenase GldA domain-containing protein</fullName>
    </recommendedName>
</protein>
<dbReference type="InterPro" id="IPR001670">
    <property type="entry name" value="ADH_Fe/GldA"/>
</dbReference>
<dbReference type="EMBL" id="KV784354">
    <property type="protein sequence ID" value="OEU21346.1"/>
    <property type="molecule type" value="Genomic_DNA"/>
</dbReference>
<feature type="domain" description="Alcohol dehydrogenase iron-type/glycerol dehydrogenase GldA" evidence="3">
    <location>
        <begin position="82"/>
        <end position="150"/>
    </location>
</feature>
<name>A0A1E7FT75_9STRA</name>
<sequence length="409" mass="44425">MAATSNHVSRTLLSPGIKSLRRYLKSEINDLRRAPILLIASSSTSESVNLKSVADSCQWMKFTLGQEFRLRTIPTTISSAFPTKESLQETMELMRRTGASTVVSVGSGAAMDLAKAVQAELERKHSDDDGGNNSNSNSSNCMILVPTTYSGILAAGTNHSLLLDNDEETLVPYPRNYQNVDVGSRVTTVGTLDINNYMEPVDDAKFDVLLYAVSAILLDAGLRKSSQPNLLTLLHKTIDLITLRNNNSNKNTTTMLSEMIPELTNLLYQSGGLISYGLGSGALEEDDRSITIALSSSLIPTIFPETHPISFIAGLVPGLCHYHSSASTGDHSNNDVKEQLHKLVEILQQQPSEDGMHPPPSLSTKDESLQGFSIPDMALSHIQSNQHACTPLDVPDDVLVNVLQHSLKK</sequence>
<proteinExistence type="predicted"/>
<dbReference type="KEGG" id="fcy:FRACYDRAFT_234971"/>
<keyword evidence="1" id="KW-0560">Oxidoreductase</keyword>
<dbReference type="Gene3D" id="3.40.50.1970">
    <property type="match status" value="1"/>
</dbReference>
<dbReference type="AlphaFoldDB" id="A0A1E7FT75"/>
<gene>
    <name evidence="4" type="ORF">FRACYDRAFT_234971</name>
</gene>
<feature type="region of interest" description="Disordered" evidence="2">
    <location>
        <begin position="120"/>
        <end position="139"/>
    </location>
</feature>
<evidence type="ECO:0000313" key="5">
    <source>
        <dbReference type="Proteomes" id="UP000095751"/>
    </source>
</evidence>
<dbReference type="GO" id="GO:0016491">
    <property type="term" value="F:oxidoreductase activity"/>
    <property type="evidence" value="ECO:0007669"/>
    <property type="project" value="UniProtKB-KW"/>
</dbReference>
<reference evidence="4 5" key="1">
    <citation type="submission" date="2016-09" db="EMBL/GenBank/DDBJ databases">
        <title>Extensive genetic diversity and differential bi-allelic expression allows diatom success in the polar Southern Ocean.</title>
        <authorList>
            <consortium name="DOE Joint Genome Institute"/>
            <person name="Mock T."/>
            <person name="Otillar R.P."/>
            <person name="Strauss J."/>
            <person name="Dupont C."/>
            <person name="Frickenhaus S."/>
            <person name="Maumus F."/>
            <person name="Mcmullan M."/>
            <person name="Sanges R."/>
            <person name="Schmutz J."/>
            <person name="Toseland A."/>
            <person name="Valas R."/>
            <person name="Veluchamy A."/>
            <person name="Ward B.J."/>
            <person name="Allen A."/>
            <person name="Barry K."/>
            <person name="Falciatore A."/>
            <person name="Ferrante M."/>
            <person name="Fortunato A.E."/>
            <person name="Gloeckner G."/>
            <person name="Gruber A."/>
            <person name="Hipkin R."/>
            <person name="Janech M."/>
            <person name="Kroth P."/>
            <person name="Leese F."/>
            <person name="Lindquist E."/>
            <person name="Lyon B.R."/>
            <person name="Martin J."/>
            <person name="Mayer C."/>
            <person name="Parker M."/>
            <person name="Quesneville H."/>
            <person name="Raymond J."/>
            <person name="Uhlig C."/>
            <person name="Valentin K.U."/>
            <person name="Worden A.Z."/>
            <person name="Armbrust E.V."/>
            <person name="Bowler C."/>
            <person name="Green B."/>
            <person name="Moulton V."/>
            <person name="Van Oosterhout C."/>
            <person name="Grigoriev I."/>
        </authorList>
    </citation>
    <scope>NUCLEOTIDE SEQUENCE [LARGE SCALE GENOMIC DNA]</scope>
    <source>
        <strain evidence="4 5">CCMP1102</strain>
    </source>
</reference>
<organism evidence="4 5">
    <name type="scientific">Fragilariopsis cylindrus CCMP1102</name>
    <dbReference type="NCBI Taxonomy" id="635003"/>
    <lineage>
        <taxon>Eukaryota</taxon>
        <taxon>Sar</taxon>
        <taxon>Stramenopiles</taxon>
        <taxon>Ochrophyta</taxon>
        <taxon>Bacillariophyta</taxon>
        <taxon>Bacillariophyceae</taxon>
        <taxon>Bacillariophycidae</taxon>
        <taxon>Bacillariales</taxon>
        <taxon>Bacillariaceae</taxon>
        <taxon>Fragilariopsis</taxon>
    </lineage>
</organism>
<dbReference type="SUPFAM" id="SSF56796">
    <property type="entry name" value="Dehydroquinate synthase-like"/>
    <property type="match status" value="1"/>
</dbReference>
<dbReference type="Pfam" id="PF00465">
    <property type="entry name" value="Fe-ADH"/>
    <property type="match status" value="1"/>
</dbReference>
<evidence type="ECO:0000256" key="1">
    <source>
        <dbReference type="ARBA" id="ARBA00023002"/>
    </source>
</evidence>
<accession>A0A1E7FT75</accession>
<evidence type="ECO:0000256" key="2">
    <source>
        <dbReference type="SAM" id="MobiDB-lite"/>
    </source>
</evidence>
<dbReference type="GO" id="GO:0046872">
    <property type="term" value="F:metal ion binding"/>
    <property type="evidence" value="ECO:0007669"/>
    <property type="project" value="InterPro"/>
</dbReference>
<dbReference type="InParanoid" id="A0A1E7FT75"/>
<evidence type="ECO:0000313" key="4">
    <source>
        <dbReference type="EMBL" id="OEU21346.1"/>
    </source>
</evidence>
<dbReference type="Proteomes" id="UP000095751">
    <property type="component" value="Unassembled WGS sequence"/>
</dbReference>
<keyword evidence="5" id="KW-1185">Reference proteome</keyword>